<accession>A0A1Y2HVC5</accession>
<protein>
    <submittedName>
        <fullName evidence="2">Uncharacterized protein</fullName>
    </submittedName>
</protein>
<proteinExistence type="predicted"/>
<reference evidence="2 3" key="1">
    <citation type="submission" date="2016-07" db="EMBL/GenBank/DDBJ databases">
        <title>Pervasive Adenine N6-methylation of Active Genes in Fungi.</title>
        <authorList>
            <consortium name="DOE Joint Genome Institute"/>
            <person name="Mondo S.J."/>
            <person name="Dannebaum R.O."/>
            <person name="Kuo R.C."/>
            <person name="Labutti K."/>
            <person name="Haridas S."/>
            <person name="Kuo A."/>
            <person name="Salamov A."/>
            <person name="Ahrendt S.R."/>
            <person name="Lipzen A."/>
            <person name="Sullivan W."/>
            <person name="Andreopoulos W.B."/>
            <person name="Clum A."/>
            <person name="Lindquist E."/>
            <person name="Daum C."/>
            <person name="Ramamoorthy G.K."/>
            <person name="Gryganskyi A."/>
            <person name="Culley D."/>
            <person name="Magnuson J.K."/>
            <person name="James T.Y."/>
            <person name="O'Malley M.A."/>
            <person name="Stajich J.E."/>
            <person name="Spatafora J.W."/>
            <person name="Visel A."/>
            <person name="Grigoriev I.V."/>
        </authorList>
    </citation>
    <scope>NUCLEOTIDE SEQUENCE [LARGE SCALE GENOMIC DNA]</scope>
    <source>
        <strain evidence="2 3">PL171</strain>
    </source>
</reference>
<feature type="compositionally biased region" description="Polar residues" evidence="1">
    <location>
        <begin position="14"/>
        <end position="27"/>
    </location>
</feature>
<dbReference type="Proteomes" id="UP000193411">
    <property type="component" value="Unassembled WGS sequence"/>
</dbReference>
<organism evidence="2 3">
    <name type="scientific">Catenaria anguillulae PL171</name>
    <dbReference type="NCBI Taxonomy" id="765915"/>
    <lineage>
        <taxon>Eukaryota</taxon>
        <taxon>Fungi</taxon>
        <taxon>Fungi incertae sedis</taxon>
        <taxon>Blastocladiomycota</taxon>
        <taxon>Blastocladiomycetes</taxon>
        <taxon>Blastocladiales</taxon>
        <taxon>Catenariaceae</taxon>
        <taxon>Catenaria</taxon>
    </lineage>
</organism>
<evidence type="ECO:0000313" key="3">
    <source>
        <dbReference type="Proteomes" id="UP000193411"/>
    </source>
</evidence>
<gene>
    <name evidence="2" type="ORF">BCR44DRAFT_1036812</name>
</gene>
<dbReference type="AlphaFoldDB" id="A0A1Y2HVC5"/>
<feature type="region of interest" description="Disordered" evidence="1">
    <location>
        <begin position="135"/>
        <end position="158"/>
    </location>
</feature>
<keyword evidence="3" id="KW-1185">Reference proteome</keyword>
<comment type="caution">
    <text evidence="2">The sequence shown here is derived from an EMBL/GenBank/DDBJ whole genome shotgun (WGS) entry which is preliminary data.</text>
</comment>
<dbReference type="EMBL" id="MCFL01000012">
    <property type="protein sequence ID" value="ORZ37653.1"/>
    <property type="molecule type" value="Genomic_DNA"/>
</dbReference>
<name>A0A1Y2HVC5_9FUNG</name>
<evidence type="ECO:0000256" key="1">
    <source>
        <dbReference type="SAM" id="MobiDB-lite"/>
    </source>
</evidence>
<sequence>MNGSGTDIGRYMDNETNINPHTSTTVLSPHSCLRPINRLTTCSCVDLQTLLYHQRIPLKTGQHSSSTLITHSSYRTAAPDPTHPACPTGPNDSAPVSPTNWRCVSSASQCDPTIPRIARIAQAFPYSSTTRAARTTRGPCIDRLAGMSKSLTNRNRRP</sequence>
<feature type="region of interest" description="Disordered" evidence="1">
    <location>
        <begin position="1"/>
        <end position="27"/>
    </location>
</feature>
<evidence type="ECO:0000313" key="2">
    <source>
        <dbReference type="EMBL" id="ORZ37653.1"/>
    </source>
</evidence>
<feature type="compositionally biased region" description="Polar residues" evidence="1">
    <location>
        <begin position="149"/>
        <end position="158"/>
    </location>
</feature>